<reference evidence="1" key="1">
    <citation type="submission" date="2014-09" db="EMBL/GenBank/DDBJ databases">
        <authorList>
            <person name="Magalhaes I.L.F."/>
            <person name="Oliveira U."/>
            <person name="Santos F.R."/>
            <person name="Vidigal T.H.D.A."/>
            <person name="Brescovit A.D."/>
            <person name="Santos A.J."/>
        </authorList>
    </citation>
    <scope>NUCLEOTIDE SEQUENCE</scope>
    <source>
        <tissue evidence="1">Shoot tissue taken approximately 20 cm above the soil surface</tissue>
    </source>
</reference>
<protein>
    <submittedName>
        <fullName evidence="1">Uncharacterized protein</fullName>
    </submittedName>
</protein>
<proteinExistence type="predicted"/>
<accession>A0A0A9BM95</accession>
<reference evidence="1" key="2">
    <citation type="journal article" date="2015" name="Data Brief">
        <title>Shoot transcriptome of the giant reed, Arundo donax.</title>
        <authorList>
            <person name="Barrero R.A."/>
            <person name="Guerrero F.D."/>
            <person name="Moolhuijzen P."/>
            <person name="Goolsby J.A."/>
            <person name="Tidwell J."/>
            <person name="Bellgard S.E."/>
            <person name="Bellgard M.I."/>
        </authorList>
    </citation>
    <scope>NUCLEOTIDE SEQUENCE</scope>
    <source>
        <tissue evidence="1">Shoot tissue taken approximately 20 cm above the soil surface</tissue>
    </source>
</reference>
<name>A0A0A9BM95_ARUDO</name>
<sequence length="47" mass="5449">MAYRLKEHSHLFLNGAMPSIPESIDRTKFGAELEKYMLTHSKKIDTI</sequence>
<dbReference type="EMBL" id="GBRH01237503">
    <property type="protein sequence ID" value="JAD60392.1"/>
    <property type="molecule type" value="Transcribed_RNA"/>
</dbReference>
<evidence type="ECO:0000313" key="1">
    <source>
        <dbReference type="EMBL" id="JAD60392.1"/>
    </source>
</evidence>
<organism evidence="1">
    <name type="scientific">Arundo donax</name>
    <name type="common">Giant reed</name>
    <name type="synonym">Donax arundinaceus</name>
    <dbReference type="NCBI Taxonomy" id="35708"/>
    <lineage>
        <taxon>Eukaryota</taxon>
        <taxon>Viridiplantae</taxon>
        <taxon>Streptophyta</taxon>
        <taxon>Embryophyta</taxon>
        <taxon>Tracheophyta</taxon>
        <taxon>Spermatophyta</taxon>
        <taxon>Magnoliopsida</taxon>
        <taxon>Liliopsida</taxon>
        <taxon>Poales</taxon>
        <taxon>Poaceae</taxon>
        <taxon>PACMAD clade</taxon>
        <taxon>Arundinoideae</taxon>
        <taxon>Arundineae</taxon>
        <taxon>Arundo</taxon>
    </lineage>
</organism>
<dbReference type="AlphaFoldDB" id="A0A0A9BM95"/>